<feature type="region of interest" description="Disordered" evidence="1">
    <location>
        <begin position="1"/>
        <end position="66"/>
    </location>
</feature>
<keyword evidence="3" id="KW-1185">Reference proteome</keyword>
<evidence type="ECO:0000313" key="2">
    <source>
        <dbReference type="EMBL" id="CAD7247130.1"/>
    </source>
</evidence>
<sequence>MARAAGLPGVASPGSEHGEGRGNAPETQTPESLLVPEELQVFDRGPPERRPAPSEVPQVRRKRLAL</sequence>
<name>A0A7R9A7J8_9CRUS</name>
<proteinExistence type="predicted"/>
<accession>A0A7R9A7J8</accession>
<evidence type="ECO:0000313" key="3">
    <source>
        <dbReference type="Proteomes" id="UP000677054"/>
    </source>
</evidence>
<gene>
    <name evidence="2" type="ORF">DSTB1V02_LOCUS6967</name>
</gene>
<reference evidence="2" key="1">
    <citation type="submission" date="2020-11" db="EMBL/GenBank/DDBJ databases">
        <authorList>
            <person name="Tran Van P."/>
        </authorList>
    </citation>
    <scope>NUCLEOTIDE SEQUENCE</scope>
</reference>
<dbReference type="AlphaFoldDB" id="A0A7R9A7J8"/>
<dbReference type="Proteomes" id="UP000677054">
    <property type="component" value="Unassembled WGS sequence"/>
</dbReference>
<evidence type="ECO:0000256" key="1">
    <source>
        <dbReference type="SAM" id="MobiDB-lite"/>
    </source>
</evidence>
<dbReference type="EMBL" id="CAJPEV010001351">
    <property type="protein sequence ID" value="CAG0892177.1"/>
    <property type="molecule type" value="Genomic_DNA"/>
</dbReference>
<dbReference type="EMBL" id="LR900868">
    <property type="protein sequence ID" value="CAD7247130.1"/>
    <property type="molecule type" value="Genomic_DNA"/>
</dbReference>
<protein>
    <submittedName>
        <fullName evidence="2">Uncharacterized protein</fullName>
    </submittedName>
</protein>
<organism evidence="2">
    <name type="scientific">Darwinula stevensoni</name>
    <dbReference type="NCBI Taxonomy" id="69355"/>
    <lineage>
        <taxon>Eukaryota</taxon>
        <taxon>Metazoa</taxon>
        <taxon>Ecdysozoa</taxon>
        <taxon>Arthropoda</taxon>
        <taxon>Crustacea</taxon>
        <taxon>Oligostraca</taxon>
        <taxon>Ostracoda</taxon>
        <taxon>Podocopa</taxon>
        <taxon>Podocopida</taxon>
        <taxon>Darwinulocopina</taxon>
        <taxon>Darwinuloidea</taxon>
        <taxon>Darwinulidae</taxon>
        <taxon>Darwinula</taxon>
    </lineage>
</organism>